<dbReference type="InterPro" id="IPR001173">
    <property type="entry name" value="Glyco_trans_2-like"/>
</dbReference>
<evidence type="ECO:0000256" key="3">
    <source>
        <dbReference type="ARBA" id="ARBA00022676"/>
    </source>
</evidence>
<dbReference type="PANTHER" id="PTHR43646:SF2">
    <property type="entry name" value="GLYCOSYLTRANSFERASE 2-LIKE DOMAIN-CONTAINING PROTEIN"/>
    <property type="match status" value="1"/>
</dbReference>
<organism evidence="8">
    <name type="scientific">hydrothermal vent metagenome</name>
    <dbReference type="NCBI Taxonomy" id="652676"/>
    <lineage>
        <taxon>unclassified sequences</taxon>
        <taxon>metagenomes</taxon>
        <taxon>ecological metagenomes</taxon>
    </lineage>
</organism>
<protein>
    <recommendedName>
        <fullName evidence="7">Glycosyltransferase 2-like domain-containing protein</fullName>
    </recommendedName>
</protein>
<keyword evidence="2" id="KW-1003">Cell membrane</keyword>
<reference evidence="8" key="1">
    <citation type="submission" date="2018-06" db="EMBL/GenBank/DDBJ databases">
        <authorList>
            <person name="Zhirakovskaya E."/>
        </authorList>
    </citation>
    <scope>NUCLEOTIDE SEQUENCE</scope>
</reference>
<keyword evidence="3" id="KW-0328">Glycosyltransferase</keyword>
<evidence type="ECO:0000313" key="8">
    <source>
        <dbReference type="EMBL" id="VAW24509.1"/>
    </source>
</evidence>
<dbReference type="GO" id="GO:0016757">
    <property type="term" value="F:glycosyltransferase activity"/>
    <property type="evidence" value="ECO:0007669"/>
    <property type="project" value="UniProtKB-KW"/>
</dbReference>
<dbReference type="AlphaFoldDB" id="A0A3B0UIX9"/>
<feature type="transmembrane region" description="Helical" evidence="6">
    <location>
        <begin position="218"/>
        <end position="238"/>
    </location>
</feature>
<proteinExistence type="predicted"/>
<keyword evidence="4" id="KW-0808">Transferase</keyword>
<evidence type="ECO:0000256" key="1">
    <source>
        <dbReference type="ARBA" id="ARBA00004236"/>
    </source>
</evidence>
<dbReference type="InterPro" id="IPR029044">
    <property type="entry name" value="Nucleotide-diphossugar_trans"/>
</dbReference>
<dbReference type="GO" id="GO:0005886">
    <property type="term" value="C:plasma membrane"/>
    <property type="evidence" value="ECO:0007669"/>
    <property type="project" value="UniProtKB-SubCell"/>
</dbReference>
<evidence type="ECO:0000256" key="6">
    <source>
        <dbReference type="SAM" id="Phobius"/>
    </source>
</evidence>
<evidence type="ECO:0000256" key="4">
    <source>
        <dbReference type="ARBA" id="ARBA00022679"/>
    </source>
</evidence>
<sequence>MNPGDHPDFFYIYKKVFAGKYIEKQKIVAIASPAMPPKSTSLIVVIPCFREPDILKTLDSLAECNHPNGKVEVIVLINHPEDALPQEVVFNKKTYEDVRYWHKVNHPFFTIPDIEPIPLPKKWAGAGLARKKGMDEAARRFNTLNKPDGLIVSLDADTLVDKNYFEEIEKHFQNNSTHIGATLAFRHQTEGVEPKLKEGITLYEKYLHYYRGALAYTGYPYALFTIGSAFVVTAGAYVKRGGMNRRKAGEDFYFLQNLTRQGTIGEIKTTCVYPSARVSDRVPFGTGPILQKWLDGTENLNLTYNFEAFARLKTLFDRKEGLYKISELNYNRLLKSLPEPVSEFLIHDGFYSQLSGLNKNCSTLLIFQKRFFELFNAFKILKFLNYSHEKFYRKEDLYKQNERLQNISSNNYMP</sequence>
<dbReference type="SUPFAM" id="SSF53448">
    <property type="entry name" value="Nucleotide-diphospho-sugar transferases"/>
    <property type="match status" value="1"/>
</dbReference>
<dbReference type="PANTHER" id="PTHR43646">
    <property type="entry name" value="GLYCOSYLTRANSFERASE"/>
    <property type="match status" value="1"/>
</dbReference>
<comment type="subcellular location">
    <subcellularLocation>
        <location evidence="1">Cell membrane</location>
    </subcellularLocation>
</comment>
<dbReference type="Gene3D" id="3.90.550.10">
    <property type="entry name" value="Spore Coat Polysaccharide Biosynthesis Protein SpsA, Chain A"/>
    <property type="match status" value="1"/>
</dbReference>
<evidence type="ECO:0000256" key="2">
    <source>
        <dbReference type="ARBA" id="ARBA00022475"/>
    </source>
</evidence>
<keyword evidence="5 6" id="KW-0472">Membrane</keyword>
<dbReference type="EMBL" id="UOEP01000217">
    <property type="protein sequence ID" value="VAW24509.1"/>
    <property type="molecule type" value="Genomic_DNA"/>
</dbReference>
<evidence type="ECO:0000256" key="5">
    <source>
        <dbReference type="ARBA" id="ARBA00023136"/>
    </source>
</evidence>
<feature type="domain" description="Glycosyltransferase 2-like" evidence="7">
    <location>
        <begin position="44"/>
        <end position="205"/>
    </location>
</feature>
<keyword evidence="6" id="KW-1133">Transmembrane helix</keyword>
<name>A0A3B0UIX9_9ZZZZ</name>
<evidence type="ECO:0000259" key="7">
    <source>
        <dbReference type="Pfam" id="PF00535"/>
    </source>
</evidence>
<dbReference type="Pfam" id="PF00535">
    <property type="entry name" value="Glycos_transf_2"/>
    <property type="match status" value="1"/>
</dbReference>
<keyword evidence="6" id="KW-0812">Transmembrane</keyword>
<gene>
    <name evidence="8" type="ORF">MNBD_BACTEROID01-2178</name>
</gene>
<accession>A0A3B0UIX9</accession>